<dbReference type="AlphaFoldDB" id="A0A6B0SBI6"/>
<dbReference type="OrthoDB" id="211802at2157"/>
<organism evidence="1 2">
    <name type="scientific">Halobacterium bonnevillei</name>
    <dbReference type="NCBI Taxonomy" id="2692200"/>
    <lineage>
        <taxon>Archaea</taxon>
        <taxon>Methanobacteriati</taxon>
        <taxon>Methanobacteriota</taxon>
        <taxon>Stenosarchaea group</taxon>
        <taxon>Halobacteria</taxon>
        <taxon>Halobacteriales</taxon>
        <taxon>Halobacteriaceae</taxon>
        <taxon>Halobacterium</taxon>
    </lineage>
</organism>
<dbReference type="EMBL" id="WUUU01000001">
    <property type="protein sequence ID" value="MXR19125.1"/>
    <property type="molecule type" value="Genomic_DNA"/>
</dbReference>
<evidence type="ECO:0000313" key="2">
    <source>
        <dbReference type="Proteomes" id="UP000471521"/>
    </source>
</evidence>
<protein>
    <recommendedName>
        <fullName evidence="3">PIN domain-containing protein</fullName>
    </recommendedName>
</protein>
<evidence type="ECO:0000313" key="1">
    <source>
        <dbReference type="EMBL" id="MXR19125.1"/>
    </source>
</evidence>
<dbReference type="RefSeq" id="WP_159524724.1">
    <property type="nucleotide sequence ID" value="NZ_WUUU01000001.1"/>
</dbReference>
<dbReference type="Proteomes" id="UP000471521">
    <property type="component" value="Unassembled WGS sequence"/>
</dbReference>
<reference evidence="1 2" key="1">
    <citation type="submission" date="2019-12" db="EMBL/GenBank/DDBJ databases">
        <title>Isolation and characterization of three novel carbon monoxide-oxidizing members of Halobacteria from salione crusts and soils.</title>
        <authorList>
            <person name="Myers M.R."/>
            <person name="King G.M."/>
        </authorList>
    </citation>
    <scope>NUCLEOTIDE SEQUENCE [LARGE SCALE GENOMIC DNA]</scope>
    <source>
        <strain evidence="1 2">PCN9</strain>
    </source>
</reference>
<name>A0A6B0SBI6_9EURY</name>
<evidence type="ECO:0008006" key="3">
    <source>
        <dbReference type="Google" id="ProtNLM"/>
    </source>
</evidence>
<sequence>MARQSTIVIDANSLLNLATVRVDASDRAPSGADPLKALLATYQVHVPDVVMEEIGEAAVGDDLLARAADLVLQAAHHLTTHDVEAVLDAPLTYGLDTGESHAIWLANDLQAAMFLTDEFNTTNYLLVSLALDDRNTLFTTPHVLCALARDGILSTAYVDAVLTYFVRTKHWDKAYVERLRGEYL</sequence>
<comment type="caution">
    <text evidence="1">The sequence shown here is derived from an EMBL/GenBank/DDBJ whole genome shotgun (WGS) entry which is preliminary data.</text>
</comment>
<keyword evidence="2" id="KW-1185">Reference proteome</keyword>
<proteinExistence type="predicted"/>
<gene>
    <name evidence="1" type="ORF">GRX66_00335</name>
</gene>
<accession>A0A6B0SBI6</accession>